<dbReference type="Proteomes" id="UP001172911">
    <property type="component" value="Unassembled WGS sequence"/>
</dbReference>
<dbReference type="RefSeq" id="WP_304545112.1">
    <property type="nucleotide sequence ID" value="NZ_JARPTC010000025.1"/>
</dbReference>
<reference evidence="2" key="2">
    <citation type="submission" date="2023-03" db="EMBL/GenBank/DDBJ databases">
        <authorList>
            <person name="Zhang Z."/>
        </authorList>
    </citation>
    <scope>NUCLEOTIDE SEQUENCE</scope>
    <source>
        <strain evidence="2">DSA</strain>
    </source>
</reference>
<dbReference type="InterPro" id="IPR025877">
    <property type="entry name" value="MobA-like_NTP_Trfase"/>
</dbReference>
<name>A0AAW7ZGK8_9FIRM</name>
<dbReference type="CDD" id="cd04182">
    <property type="entry name" value="GT_2_like_f"/>
    <property type="match status" value="1"/>
</dbReference>
<evidence type="ECO:0000259" key="1">
    <source>
        <dbReference type="Pfam" id="PF12804"/>
    </source>
</evidence>
<proteinExistence type="predicted"/>
<dbReference type="Pfam" id="PF12804">
    <property type="entry name" value="NTP_transf_3"/>
    <property type="match status" value="1"/>
</dbReference>
<evidence type="ECO:0000313" key="3">
    <source>
        <dbReference type="Proteomes" id="UP001172911"/>
    </source>
</evidence>
<comment type="caution">
    <text evidence="2">The sequence shown here is derived from an EMBL/GenBank/DDBJ whole genome shotgun (WGS) entry which is preliminary data.</text>
</comment>
<gene>
    <name evidence="2" type="ORF">P6N53_16540</name>
</gene>
<dbReference type="InterPro" id="IPR029044">
    <property type="entry name" value="Nucleotide-diphossugar_trans"/>
</dbReference>
<dbReference type="Gene3D" id="3.90.550.10">
    <property type="entry name" value="Spore Coat Polysaccharide Biosynthesis Protein SpsA, Chain A"/>
    <property type="match status" value="1"/>
</dbReference>
<accession>A0AAW7ZGK8</accession>
<keyword evidence="3" id="KW-1185">Reference proteome</keyword>
<dbReference type="PANTHER" id="PTHR43777">
    <property type="entry name" value="MOLYBDENUM COFACTOR CYTIDYLYLTRANSFERASE"/>
    <property type="match status" value="1"/>
</dbReference>
<sequence>MVSAVILAAGQSRRMGQPKLLLPLGQKTVIEHVVDQVARAQVDEIIVVLGAVKKEIAQLLSHRDVKLCNNPRYAEGQGTSVAAGANSVSEESQGIMFLPGDQPLISPEYLNLLIEEFYKSGALIVRPPNVGSPAIFSMSLRQELIGLQGDVGGRQIWQRHQEKIVTLKIDPGPMALDIDTPEDYRKVLQIFRGQHK</sequence>
<organism evidence="2 3">
    <name type="scientific">Desulforamulus aquiferis</name>
    <dbReference type="NCBI Taxonomy" id="1397668"/>
    <lineage>
        <taxon>Bacteria</taxon>
        <taxon>Bacillati</taxon>
        <taxon>Bacillota</taxon>
        <taxon>Clostridia</taxon>
        <taxon>Eubacteriales</taxon>
        <taxon>Peptococcaceae</taxon>
        <taxon>Desulforamulus</taxon>
    </lineage>
</organism>
<dbReference type="EMBL" id="JARPTC010000025">
    <property type="protein sequence ID" value="MDO7788828.1"/>
    <property type="molecule type" value="Genomic_DNA"/>
</dbReference>
<protein>
    <submittedName>
        <fullName evidence="2">Nucleotidyltransferase family protein</fullName>
    </submittedName>
</protein>
<reference evidence="2" key="1">
    <citation type="journal article" date="2023" name="J. Hazard. Mater.">
        <title>Anaerobic biodegradation of pyrene and benzo[a]pyrene by a new sulfate-reducing Desulforamulus aquiferis strain DSA.</title>
        <authorList>
            <person name="Zhang Z."/>
            <person name="Sun J."/>
            <person name="Gong X."/>
            <person name="Wang C."/>
            <person name="Wang H."/>
        </authorList>
    </citation>
    <scope>NUCLEOTIDE SEQUENCE</scope>
    <source>
        <strain evidence="2">DSA</strain>
    </source>
</reference>
<feature type="domain" description="MobA-like NTP transferase" evidence="1">
    <location>
        <begin position="4"/>
        <end position="161"/>
    </location>
</feature>
<evidence type="ECO:0000313" key="2">
    <source>
        <dbReference type="EMBL" id="MDO7788828.1"/>
    </source>
</evidence>
<dbReference type="AlphaFoldDB" id="A0AAW7ZGK8"/>
<dbReference type="PANTHER" id="PTHR43777:SF1">
    <property type="entry name" value="MOLYBDENUM COFACTOR CYTIDYLYLTRANSFERASE"/>
    <property type="match status" value="1"/>
</dbReference>
<dbReference type="SUPFAM" id="SSF53448">
    <property type="entry name" value="Nucleotide-diphospho-sugar transferases"/>
    <property type="match status" value="1"/>
</dbReference>
<dbReference type="GO" id="GO:0016779">
    <property type="term" value="F:nucleotidyltransferase activity"/>
    <property type="evidence" value="ECO:0007669"/>
    <property type="project" value="UniProtKB-ARBA"/>
</dbReference>